<dbReference type="Pfam" id="PF05699">
    <property type="entry name" value="Dimer_Tnp_hAT"/>
    <property type="match status" value="1"/>
</dbReference>
<keyword evidence="4" id="KW-1185">Reference proteome</keyword>
<dbReference type="InterPro" id="IPR008906">
    <property type="entry name" value="HATC_C_dom"/>
</dbReference>
<name>A0A6J8BJ87_MYTCO</name>
<dbReference type="EMBL" id="CACVKT020003431">
    <property type="protein sequence ID" value="CAC5383686.1"/>
    <property type="molecule type" value="Genomic_DNA"/>
</dbReference>
<evidence type="ECO:0000256" key="1">
    <source>
        <dbReference type="SAM" id="MobiDB-lite"/>
    </source>
</evidence>
<dbReference type="AlphaFoldDB" id="A0A6J8BJ87"/>
<evidence type="ECO:0000259" key="2">
    <source>
        <dbReference type="Pfam" id="PF05699"/>
    </source>
</evidence>
<dbReference type="InterPro" id="IPR012337">
    <property type="entry name" value="RNaseH-like_sf"/>
</dbReference>
<dbReference type="PANTHER" id="PTHR46880">
    <property type="entry name" value="RAS-ASSOCIATING DOMAIN-CONTAINING PROTEIN"/>
    <property type="match status" value="1"/>
</dbReference>
<dbReference type="SUPFAM" id="SSF53098">
    <property type="entry name" value="Ribonuclease H-like"/>
    <property type="match status" value="1"/>
</dbReference>
<organism evidence="3 4">
    <name type="scientific">Mytilus coruscus</name>
    <name type="common">Sea mussel</name>
    <dbReference type="NCBI Taxonomy" id="42192"/>
    <lineage>
        <taxon>Eukaryota</taxon>
        <taxon>Metazoa</taxon>
        <taxon>Spiralia</taxon>
        <taxon>Lophotrochozoa</taxon>
        <taxon>Mollusca</taxon>
        <taxon>Bivalvia</taxon>
        <taxon>Autobranchia</taxon>
        <taxon>Pteriomorphia</taxon>
        <taxon>Mytilida</taxon>
        <taxon>Mytiloidea</taxon>
        <taxon>Mytilidae</taxon>
        <taxon>Mytilinae</taxon>
        <taxon>Mytilus</taxon>
    </lineage>
</organism>
<dbReference type="PANTHER" id="PTHR46880:SF5">
    <property type="entry name" value="DUF4371 DOMAIN-CONTAINING PROTEIN"/>
    <property type="match status" value="1"/>
</dbReference>
<proteinExistence type="predicted"/>
<dbReference type="OrthoDB" id="6147302at2759"/>
<dbReference type="Proteomes" id="UP000507470">
    <property type="component" value="Unassembled WGS sequence"/>
</dbReference>
<accession>A0A6J8BJ87</accession>
<feature type="domain" description="HAT C-terminal dimerisation" evidence="2">
    <location>
        <begin position="418"/>
        <end position="458"/>
    </location>
</feature>
<dbReference type="GO" id="GO:0046983">
    <property type="term" value="F:protein dimerization activity"/>
    <property type="evidence" value="ECO:0007669"/>
    <property type="project" value="InterPro"/>
</dbReference>
<feature type="compositionally biased region" description="Polar residues" evidence="1">
    <location>
        <begin position="37"/>
        <end position="50"/>
    </location>
</feature>
<feature type="region of interest" description="Disordered" evidence="1">
    <location>
        <begin position="29"/>
        <end position="50"/>
    </location>
</feature>
<protein>
    <recommendedName>
        <fullName evidence="2">HAT C-terminal dimerisation domain-containing protein</fullName>
    </recommendedName>
</protein>
<evidence type="ECO:0000313" key="4">
    <source>
        <dbReference type="Proteomes" id="UP000507470"/>
    </source>
</evidence>
<sequence>MASEADDQERFLPVSNDDAMSLTVNITDKETCKDSPGSLTESSVSDAQSDQIATNSKDGRKFCSFKYDSRYPWAYHNVVKDGFICKYCELFPAHHDNCLEFVNVGVKFGTHPSRKLEKHDKSFKHQFSEIHKVCSESPQRRMRHISPKSVYINCRNHKLALCLKHLTKDYPLLLELDKALLSLWKMFEYSPLKSAVFQNIQETYGQKTYAIVKASMTRCLSHLHACNRLIERYDSIIDTLDTLYDDLKEPEILGLRQIIMRKNMIGMALILCDILKPVNVLNLYLQVFSKIDNICDMVNERTVLARRLRGDQNDGFTIDGFIRDVGVPFIFSLMNEIQDAFHASPLLNAFGAIDPRNLPENLQELPEHGEVSPPDFNSSLVVEGELRAYRQQLFMMRQRGCTSMSSILREFESDNILKASFPHVYQLVYYSLCIPVSTAVVERTFSLMNNICTPERNRPWNSHR</sequence>
<reference evidence="3 4" key="1">
    <citation type="submission" date="2020-06" db="EMBL/GenBank/DDBJ databases">
        <authorList>
            <person name="Li R."/>
            <person name="Bekaert M."/>
        </authorList>
    </citation>
    <scope>NUCLEOTIDE SEQUENCE [LARGE SCALE GENOMIC DNA]</scope>
    <source>
        <strain evidence="4">wild</strain>
    </source>
</reference>
<gene>
    <name evidence="3" type="ORF">MCOR_19406</name>
</gene>
<evidence type="ECO:0000313" key="3">
    <source>
        <dbReference type="EMBL" id="CAC5383686.1"/>
    </source>
</evidence>